<evidence type="ECO:0000313" key="1">
    <source>
        <dbReference type="EMBL" id="RJO73327.1"/>
    </source>
</evidence>
<keyword evidence="2" id="KW-1185">Reference proteome</keyword>
<dbReference type="InterPro" id="IPR046268">
    <property type="entry name" value="DUF6301"/>
</dbReference>
<proteinExistence type="predicted"/>
<gene>
    <name evidence="1" type="ORF">D5S18_18940</name>
</gene>
<organism evidence="1 2">
    <name type="scientific">Nocardia panacis</name>
    <dbReference type="NCBI Taxonomy" id="2340916"/>
    <lineage>
        <taxon>Bacteria</taxon>
        <taxon>Bacillati</taxon>
        <taxon>Actinomycetota</taxon>
        <taxon>Actinomycetes</taxon>
        <taxon>Mycobacteriales</taxon>
        <taxon>Nocardiaceae</taxon>
        <taxon>Nocardia</taxon>
    </lineage>
</organism>
<dbReference type="Proteomes" id="UP000266677">
    <property type="component" value="Unassembled WGS sequence"/>
</dbReference>
<name>A0A3A4KK20_9NOCA</name>
<dbReference type="Pfam" id="PF19818">
    <property type="entry name" value="DUF6301"/>
    <property type="match status" value="1"/>
</dbReference>
<accession>A0A3A4KK20</accession>
<comment type="caution">
    <text evidence="1">The sequence shown here is derived from an EMBL/GenBank/DDBJ whole genome shotgun (WGS) entry which is preliminary data.</text>
</comment>
<sequence>MVAGVDELRVDVAGVVAMVEAVVEFEWTWAVADVDRLCGYLGWEEPGRFGRTETQWWSRTDLAVEDSVATFRIVGDRLDAVTVSVSESGYGSSEFGASAVAELAIALEQIWDEPTDEWISARHGPGWHFGNVAVGICHGATIEVMVVNPLQHDYFSELRRWRGDLAQRIDAPDSRFPEVVSELVRADFGAWSRETVQAVCEGFSCAAPKVTETTDAARESFGYGEVGALTLTTQLSEPAADTVFRAALARCRAALGDPDLIGGGQGGFVTWVGPEHLAVMTREKYRQGRGLDLRADVTIELCLKPTVPTLRSLAEGSESEDMWEEQDAISRESNYDSSHGDVVLVERWHYRPDPDRSLPPRLANAATPIWAADDMNELAHNLHLLFESFADDLRNLPDIPEIGWAIGIYDEPGPLAHGWFTAISCDMDTFDSKGSHARPLLPEGADGRAIVAETLAALHARGSVSPRELWCEAWVPGHPNTLTGIRFGLRGDRPPPWERGPAETH</sequence>
<evidence type="ECO:0000313" key="2">
    <source>
        <dbReference type="Proteomes" id="UP000266677"/>
    </source>
</evidence>
<reference evidence="1 2" key="1">
    <citation type="submission" date="2018-09" db="EMBL/GenBank/DDBJ databases">
        <title>YIM PH21274 draft genome.</title>
        <authorList>
            <person name="Miao C."/>
        </authorList>
    </citation>
    <scope>NUCLEOTIDE SEQUENCE [LARGE SCALE GENOMIC DNA]</scope>
    <source>
        <strain evidence="1 2">YIM PH 21724</strain>
    </source>
</reference>
<dbReference type="AlphaFoldDB" id="A0A3A4KK20"/>
<dbReference type="EMBL" id="QZFU01000023">
    <property type="protein sequence ID" value="RJO73327.1"/>
    <property type="molecule type" value="Genomic_DNA"/>
</dbReference>
<protein>
    <submittedName>
        <fullName evidence="1">Uncharacterized protein</fullName>
    </submittedName>
</protein>